<organism evidence="7 8">
    <name type="scientific">Rubus argutus</name>
    <name type="common">Southern blackberry</name>
    <dbReference type="NCBI Taxonomy" id="59490"/>
    <lineage>
        <taxon>Eukaryota</taxon>
        <taxon>Viridiplantae</taxon>
        <taxon>Streptophyta</taxon>
        <taxon>Embryophyta</taxon>
        <taxon>Tracheophyta</taxon>
        <taxon>Spermatophyta</taxon>
        <taxon>Magnoliopsida</taxon>
        <taxon>eudicotyledons</taxon>
        <taxon>Gunneridae</taxon>
        <taxon>Pentapetalae</taxon>
        <taxon>rosids</taxon>
        <taxon>fabids</taxon>
        <taxon>Rosales</taxon>
        <taxon>Rosaceae</taxon>
        <taxon>Rosoideae</taxon>
        <taxon>Rosoideae incertae sedis</taxon>
        <taxon>Rubus</taxon>
    </lineage>
</organism>
<keyword evidence="2" id="KW-0547">Nucleotide-binding</keyword>
<dbReference type="AlphaFoldDB" id="A0AAW1X2S6"/>
<feature type="domain" description="Disease resistance N-terminal" evidence="6">
    <location>
        <begin position="6"/>
        <end position="96"/>
    </location>
</feature>
<dbReference type="PANTHER" id="PTHR36766">
    <property type="entry name" value="PLANT BROAD-SPECTRUM MILDEW RESISTANCE PROTEIN RPW8"/>
    <property type="match status" value="1"/>
</dbReference>
<dbReference type="PANTHER" id="PTHR36766:SF45">
    <property type="entry name" value="NB-ARC DOMAIN-CONTAINING PROTEIN"/>
    <property type="match status" value="1"/>
</dbReference>
<keyword evidence="8" id="KW-1185">Reference proteome</keyword>
<reference evidence="7 8" key="1">
    <citation type="journal article" date="2023" name="G3 (Bethesda)">
        <title>A chromosome-length genome assembly and annotation of blackberry (Rubus argutus, cv. 'Hillquist').</title>
        <authorList>
            <person name="Bruna T."/>
            <person name="Aryal R."/>
            <person name="Dudchenko O."/>
            <person name="Sargent D.J."/>
            <person name="Mead D."/>
            <person name="Buti M."/>
            <person name="Cavallini A."/>
            <person name="Hytonen T."/>
            <person name="Andres J."/>
            <person name="Pham M."/>
            <person name="Weisz D."/>
            <person name="Mascagni F."/>
            <person name="Usai G."/>
            <person name="Natali L."/>
            <person name="Bassil N."/>
            <person name="Fernandez G.E."/>
            <person name="Lomsadze A."/>
            <person name="Armour M."/>
            <person name="Olukolu B."/>
            <person name="Poorten T."/>
            <person name="Britton C."/>
            <person name="Davik J."/>
            <person name="Ashrafi H."/>
            <person name="Aiden E.L."/>
            <person name="Borodovsky M."/>
            <person name="Worthington M."/>
        </authorList>
    </citation>
    <scope>NUCLEOTIDE SEQUENCE [LARGE SCALE GENOMIC DNA]</scope>
    <source>
        <strain evidence="7">PI 553951</strain>
    </source>
</reference>
<evidence type="ECO:0000313" key="7">
    <source>
        <dbReference type="EMBL" id="KAK9929987.1"/>
    </source>
</evidence>
<dbReference type="GO" id="GO:0005524">
    <property type="term" value="F:ATP binding"/>
    <property type="evidence" value="ECO:0007669"/>
    <property type="project" value="UniProtKB-KW"/>
</dbReference>
<evidence type="ECO:0000313" key="8">
    <source>
        <dbReference type="Proteomes" id="UP001457282"/>
    </source>
</evidence>
<dbReference type="Gene3D" id="1.20.5.4130">
    <property type="match status" value="1"/>
</dbReference>
<evidence type="ECO:0008006" key="9">
    <source>
        <dbReference type="Google" id="ProtNLM"/>
    </source>
</evidence>
<evidence type="ECO:0000256" key="3">
    <source>
        <dbReference type="ARBA" id="ARBA00022821"/>
    </source>
</evidence>
<name>A0AAW1X2S6_RUBAR</name>
<evidence type="ECO:0000256" key="2">
    <source>
        <dbReference type="ARBA" id="ARBA00022741"/>
    </source>
</evidence>
<keyword evidence="1" id="KW-0677">Repeat</keyword>
<dbReference type="SUPFAM" id="SSF52540">
    <property type="entry name" value="P-loop containing nucleoside triphosphate hydrolases"/>
    <property type="match status" value="1"/>
</dbReference>
<dbReference type="Pfam" id="PF00931">
    <property type="entry name" value="NB-ARC"/>
    <property type="match status" value="1"/>
</dbReference>
<comment type="caution">
    <text evidence="7">The sequence shown here is derived from an EMBL/GenBank/DDBJ whole genome shotgun (WGS) entry which is preliminary data.</text>
</comment>
<evidence type="ECO:0000259" key="5">
    <source>
        <dbReference type="Pfam" id="PF00931"/>
    </source>
</evidence>
<dbReference type="Proteomes" id="UP001457282">
    <property type="component" value="Unassembled WGS sequence"/>
</dbReference>
<dbReference type="PRINTS" id="PR00364">
    <property type="entry name" value="DISEASERSIST"/>
</dbReference>
<dbReference type="Pfam" id="PF18052">
    <property type="entry name" value="Rx_N"/>
    <property type="match status" value="1"/>
</dbReference>
<accession>A0AAW1X2S6</accession>
<dbReference type="InterPro" id="IPR041118">
    <property type="entry name" value="Rx_N"/>
</dbReference>
<keyword evidence="4" id="KW-0067">ATP-binding</keyword>
<dbReference type="FunFam" id="3.40.50.300:FF:001091">
    <property type="entry name" value="Probable disease resistance protein At1g61300"/>
    <property type="match status" value="1"/>
</dbReference>
<sequence>MAEALISLLVEQLGSAVYHHTNQGVKLVLNAEKDVKKFSRTLKLIQNVLQDAEKKQVSDDNVRDWLDQLKDVSYKMNDVLDAWNTEIGKRQAEKHESQTSDEGEVRFSFPSYCICLPHFREVTRRYEIGSTIKDLNEDLTQIFTDKNKYSFQSTTPTGVTVEQQPNPRPITSSFVDISTIFGRQDEKDGLVSELVRGESRRSDQLVIPIVGMGGLGKTTFAQLIFEDAEVQAHFDKKAWVCVSDPFDVIKIAKEILELVEEEKTQDCSIVSLQKLLKSIQAHIKDKKFLLVLDDVWTEDPIKWDNLKLPILMQTSAEGSRILVTTRKQEVAQMMRATSDMIMLDKLSHSDSLELFNSVAFRGREQDKSNKGFGDTAEKIVRKCGGLPWL</sequence>
<dbReference type="InterPro" id="IPR027417">
    <property type="entry name" value="P-loop_NTPase"/>
</dbReference>
<feature type="domain" description="NB-ARC" evidence="5">
    <location>
        <begin position="184"/>
        <end position="363"/>
    </location>
</feature>
<dbReference type="GO" id="GO:0006952">
    <property type="term" value="P:defense response"/>
    <property type="evidence" value="ECO:0007669"/>
    <property type="project" value="UniProtKB-KW"/>
</dbReference>
<evidence type="ECO:0000256" key="1">
    <source>
        <dbReference type="ARBA" id="ARBA00022737"/>
    </source>
</evidence>
<protein>
    <recommendedName>
        <fullName evidence="9">P-loop containing nucleoside triphosphate hydrolase</fullName>
    </recommendedName>
</protein>
<dbReference type="Gene3D" id="3.40.50.300">
    <property type="entry name" value="P-loop containing nucleotide triphosphate hydrolases"/>
    <property type="match status" value="1"/>
</dbReference>
<proteinExistence type="predicted"/>
<evidence type="ECO:0000256" key="4">
    <source>
        <dbReference type="ARBA" id="ARBA00022840"/>
    </source>
</evidence>
<dbReference type="InterPro" id="IPR002182">
    <property type="entry name" value="NB-ARC"/>
</dbReference>
<evidence type="ECO:0000259" key="6">
    <source>
        <dbReference type="Pfam" id="PF18052"/>
    </source>
</evidence>
<gene>
    <name evidence="7" type="ORF">M0R45_027049</name>
</gene>
<dbReference type="GO" id="GO:0043531">
    <property type="term" value="F:ADP binding"/>
    <property type="evidence" value="ECO:0007669"/>
    <property type="project" value="InterPro"/>
</dbReference>
<dbReference type="EMBL" id="JBEDUW010000005">
    <property type="protein sequence ID" value="KAK9929987.1"/>
    <property type="molecule type" value="Genomic_DNA"/>
</dbReference>
<keyword evidence="3" id="KW-0611">Plant defense</keyword>